<evidence type="ECO:0000256" key="2">
    <source>
        <dbReference type="SAM" id="Phobius"/>
    </source>
</evidence>
<dbReference type="PROSITE" id="PS50005">
    <property type="entry name" value="TPR"/>
    <property type="match status" value="2"/>
</dbReference>
<dbReference type="AlphaFoldDB" id="A0A5L4IY37"/>
<feature type="repeat" description="TPR" evidence="1">
    <location>
        <begin position="109"/>
        <end position="142"/>
    </location>
</feature>
<proteinExistence type="predicted"/>
<dbReference type="EMBL" id="AACCXK010000011">
    <property type="protein sequence ID" value="EAK0453382.1"/>
    <property type="molecule type" value="Genomic_DNA"/>
</dbReference>
<accession>A0A5L4IY37</accession>
<evidence type="ECO:0000256" key="1">
    <source>
        <dbReference type="PROSITE-ProRule" id="PRU00339"/>
    </source>
</evidence>
<dbReference type="Proteomes" id="UP000557842">
    <property type="component" value="Unassembled WGS sequence"/>
</dbReference>
<evidence type="ECO:0000313" key="5">
    <source>
        <dbReference type="EMBL" id="EAK0468643.1"/>
    </source>
</evidence>
<protein>
    <submittedName>
        <fullName evidence="5">Tetratricopeptide repeat protein</fullName>
    </submittedName>
</protein>
<evidence type="ECO:0000313" key="3">
    <source>
        <dbReference type="EMBL" id="EAI5407762.1"/>
    </source>
</evidence>
<dbReference type="SUPFAM" id="SSF48452">
    <property type="entry name" value="TPR-like"/>
    <property type="match status" value="1"/>
</dbReference>
<dbReference type="Pfam" id="PF13176">
    <property type="entry name" value="TPR_7"/>
    <property type="match status" value="1"/>
</dbReference>
<dbReference type="EMBL" id="AABQDW010000004">
    <property type="protein sequence ID" value="EAI5407762.1"/>
    <property type="molecule type" value="Genomic_DNA"/>
</dbReference>
<dbReference type="RefSeq" id="WP_065843609.1">
    <property type="nucleotide sequence ID" value="NZ_AABUZP020000066.1"/>
</dbReference>
<dbReference type="InterPro" id="IPR019734">
    <property type="entry name" value="TPR_rpt"/>
</dbReference>
<dbReference type="Pfam" id="PF13432">
    <property type="entry name" value="TPR_16"/>
    <property type="match status" value="1"/>
</dbReference>
<dbReference type="InterPro" id="IPR011990">
    <property type="entry name" value="TPR-like_helical_dom_sf"/>
</dbReference>
<sequence length="336" mass="38146">MDFFFVEYRDPIFGLIVFFGALLLIAVLSYVWGIFSIKDEKHSIEKFVKKFENSSGLSEKHKKMLLELDVDTNSLSVLALTFAKSGDFDKAISVYLVAIDKSPGKKQREFLLVALGKIYLKAGFLKKASEVFLESLKLSPRNSEALRYLGVTYEKLRMYENSLETLDALNEQGADTKAEVAYIKALIITSKTSKFSEKVAQILSLSEDFPLLKRMVLEQFIKHNEPLDGLSMLRLDECIDIVFRLDNLLNLENTEFKELLGAKGLSDDKPKDFNLALLRAANDNFLGATLSFSYFCTECKTSYPLFFYRCPNCARLGSVKILTHVIKDTSEEDMPF</sequence>
<organism evidence="5">
    <name type="scientific">Campylobacter fetus</name>
    <dbReference type="NCBI Taxonomy" id="196"/>
    <lineage>
        <taxon>Bacteria</taxon>
        <taxon>Pseudomonadati</taxon>
        <taxon>Campylobacterota</taxon>
        <taxon>Epsilonproteobacteria</taxon>
        <taxon>Campylobacterales</taxon>
        <taxon>Campylobacteraceae</taxon>
        <taxon>Campylobacter</taxon>
    </lineage>
</organism>
<keyword evidence="2" id="KW-0472">Membrane</keyword>
<keyword evidence="2" id="KW-0812">Transmembrane</keyword>
<keyword evidence="2" id="KW-1133">Transmembrane helix</keyword>
<gene>
    <name evidence="4" type="ORF">AAH17_06880</name>
    <name evidence="5" type="ORF">AAH24_04565</name>
    <name evidence="3" type="ORF">BVH53_03500</name>
</gene>
<evidence type="ECO:0000313" key="6">
    <source>
        <dbReference type="Proteomes" id="UP000557842"/>
    </source>
</evidence>
<reference evidence="5 6" key="1">
    <citation type="submission" date="2018-05" db="EMBL/GenBank/DDBJ databases">
        <authorList>
            <consortium name="PulseNet: The National Subtyping Network for Foodborne Disease Surveillance"/>
            <person name="Tarr C.L."/>
            <person name="Trees E."/>
            <person name="Katz L.S."/>
            <person name="Carleton-Romer H.A."/>
            <person name="Stroika S."/>
            <person name="Kucerova Z."/>
            <person name="Roache K.F."/>
            <person name="Sabol A.L."/>
            <person name="Besser J."/>
            <person name="Gerner-Smidt P."/>
        </authorList>
    </citation>
    <scope>NUCLEOTIDE SEQUENCE</scope>
    <source>
        <strain evidence="4">2014D-0197</strain>
        <strain evidence="3 6">2016D-0221</strain>
        <strain evidence="5">D4313</strain>
    </source>
</reference>
<dbReference type="Gene3D" id="1.25.40.10">
    <property type="entry name" value="Tetratricopeptide repeat domain"/>
    <property type="match status" value="1"/>
</dbReference>
<feature type="transmembrane region" description="Helical" evidence="2">
    <location>
        <begin position="12"/>
        <end position="35"/>
    </location>
</feature>
<dbReference type="EMBL" id="AACCXM010000003">
    <property type="protein sequence ID" value="EAK0468643.1"/>
    <property type="molecule type" value="Genomic_DNA"/>
</dbReference>
<keyword evidence="1" id="KW-0802">TPR repeat</keyword>
<comment type="caution">
    <text evidence="5">The sequence shown here is derived from an EMBL/GenBank/DDBJ whole genome shotgun (WGS) entry which is preliminary data.</text>
</comment>
<evidence type="ECO:0000313" key="4">
    <source>
        <dbReference type="EMBL" id="EAK0453382.1"/>
    </source>
</evidence>
<name>A0A5L4IY37_CAMFE</name>
<feature type="repeat" description="TPR" evidence="1">
    <location>
        <begin position="72"/>
        <end position="105"/>
    </location>
</feature>